<evidence type="ECO:0000256" key="1">
    <source>
        <dbReference type="ARBA" id="ARBA00022679"/>
    </source>
</evidence>
<dbReference type="PANTHER" id="PTHR37984:SF5">
    <property type="entry name" value="PROTEIN NYNRIN-LIKE"/>
    <property type="match status" value="1"/>
</dbReference>
<evidence type="ECO:0000259" key="7">
    <source>
        <dbReference type="PROSITE" id="PS50994"/>
    </source>
</evidence>
<proteinExistence type="predicted"/>
<dbReference type="SUPFAM" id="SSF53098">
    <property type="entry name" value="Ribonuclease H-like"/>
    <property type="match status" value="1"/>
</dbReference>
<evidence type="ECO:0000256" key="3">
    <source>
        <dbReference type="ARBA" id="ARBA00022722"/>
    </source>
</evidence>
<dbReference type="SUPFAM" id="SSF56672">
    <property type="entry name" value="DNA/RNA polymerases"/>
    <property type="match status" value="1"/>
</dbReference>
<comment type="caution">
    <text evidence="8">The sequence shown here is derived from an EMBL/GenBank/DDBJ whole genome shotgun (WGS) entry which is preliminary data.</text>
</comment>
<dbReference type="Pfam" id="PF00665">
    <property type="entry name" value="rve"/>
    <property type="match status" value="1"/>
</dbReference>
<keyword evidence="5" id="KW-0378">Hydrolase</keyword>
<dbReference type="EMBL" id="JARPOI010000001">
    <property type="protein sequence ID" value="KAJ9189442.1"/>
    <property type="molecule type" value="Genomic_DNA"/>
</dbReference>
<evidence type="ECO:0000256" key="6">
    <source>
        <dbReference type="ARBA" id="ARBA00022918"/>
    </source>
</evidence>
<evidence type="ECO:0000256" key="2">
    <source>
        <dbReference type="ARBA" id="ARBA00022695"/>
    </source>
</evidence>
<keyword evidence="3" id="KW-0540">Nuclease</keyword>
<organism evidence="8 9">
    <name type="scientific">Hevea brasiliensis</name>
    <name type="common">Para rubber tree</name>
    <name type="synonym">Siphonia brasiliensis</name>
    <dbReference type="NCBI Taxonomy" id="3981"/>
    <lineage>
        <taxon>Eukaryota</taxon>
        <taxon>Viridiplantae</taxon>
        <taxon>Streptophyta</taxon>
        <taxon>Embryophyta</taxon>
        <taxon>Tracheophyta</taxon>
        <taxon>Spermatophyta</taxon>
        <taxon>Magnoliopsida</taxon>
        <taxon>eudicotyledons</taxon>
        <taxon>Gunneridae</taxon>
        <taxon>Pentapetalae</taxon>
        <taxon>rosids</taxon>
        <taxon>fabids</taxon>
        <taxon>Malpighiales</taxon>
        <taxon>Euphorbiaceae</taxon>
        <taxon>Crotonoideae</taxon>
        <taxon>Micrandreae</taxon>
        <taxon>Hevea</taxon>
    </lineage>
</organism>
<dbReference type="Pfam" id="PF17917">
    <property type="entry name" value="RT_RNaseH"/>
    <property type="match status" value="1"/>
</dbReference>
<feature type="non-terminal residue" evidence="8">
    <location>
        <position position="1"/>
    </location>
</feature>
<protein>
    <recommendedName>
        <fullName evidence="7">Integrase catalytic domain-containing protein</fullName>
    </recommendedName>
</protein>
<dbReference type="InterPro" id="IPR036397">
    <property type="entry name" value="RNaseH_sf"/>
</dbReference>
<evidence type="ECO:0000313" key="8">
    <source>
        <dbReference type="EMBL" id="KAJ9189442.1"/>
    </source>
</evidence>
<dbReference type="Gene3D" id="3.10.20.370">
    <property type="match status" value="1"/>
</dbReference>
<evidence type="ECO:0000256" key="4">
    <source>
        <dbReference type="ARBA" id="ARBA00022759"/>
    </source>
</evidence>
<dbReference type="CDD" id="cd09274">
    <property type="entry name" value="RNase_HI_RT_Ty3"/>
    <property type="match status" value="1"/>
</dbReference>
<sequence>LSLSRLLQKDVSFEFSEEYKEAFDKLKSALTSPPIIQAPDWTIPFEIMRDASNYAVGAVLGQPVRKLFHVIYYASRTLNSAQRNYSTTEKEFLAIVFALDKFRSYLLGSKIIIFSYHAVLKYLLAKKEAKPRLIRWILLLQEFYLQIKDKKGAENLIADHLSKLVTQEEPVPLQELFPDEQLFKLQGMIPWYADLVNYLVTKVVPFDLSRAKKEKLKSEANFYWPTIFRDSYLICKNCEQCQRTGSLTLRNEMIQNPILVSKATRTDDSKAIIGFIKSNIFSRFGVPRAMISDRGMHFCNRTVEALLKRYGVFHRVSTAYHPQISGQAEVSNRGIKSILEKTVKPNRKDWSLRLDDALWAYRTAYKTPIVLLYNSILKLMPGKLRSCWIRPFVVTNMFPYGAVQIQSLGTNKVFKVNGHRLKPFYEGFQEHTVEELKLSNPIYVN</sequence>
<keyword evidence="2" id="KW-0548">Nucleotidyltransferase</keyword>
<dbReference type="InterPro" id="IPR043502">
    <property type="entry name" value="DNA/RNA_pol_sf"/>
</dbReference>
<accession>A0ABQ9NAA1</accession>
<keyword evidence="6" id="KW-0695">RNA-directed DNA polymerase</keyword>
<dbReference type="PROSITE" id="PS50994">
    <property type="entry name" value="INTEGRASE"/>
    <property type="match status" value="1"/>
</dbReference>
<dbReference type="PANTHER" id="PTHR37984">
    <property type="entry name" value="PROTEIN CBG26694"/>
    <property type="match status" value="1"/>
</dbReference>
<keyword evidence="4" id="KW-0255">Endonuclease</keyword>
<name>A0ABQ9NAA1_HEVBR</name>
<reference evidence="8" key="1">
    <citation type="journal article" date="2023" name="Plant Biotechnol. J.">
        <title>Chromosome-level wild Hevea brasiliensis genome provides new tools for genomic-assisted breeding and valuable loci to elevate rubber yield.</title>
        <authorList>
            <person name="Cheng H."/>
            <person name="Song X."/>
            <person name="Hu Y."/>
            <person name="Wu T."/>
            <person name="Yang Q."/>
            <person name="An Z."/>
            <person name="Feng S."/>
            <person name="Deng Z."/>
            <person name="Wu W."/>
            <person name="Zeng X."/>
            <person name="Tu M."/>
            <person name="Wang X."/>
            <person name="Huang H."/>
        </authorList>
    </citation>
    <scope>NUCLEOTIDE SEQUENCE</scope>
    <source>
        <strain evidence="8">MT/VB/25A 57/8</strain>
    </source>
</reference>
<gene>
    <name evidence="8" type="ORF">P3X46_000735</name>
</gene>
<dbReference type="Gene3D" id="3.30.420.10">
    <property type="entry name" value="Ribonuclease H-like superfamily/Ribonuclease H"/>
    <property type="match status" value="1"/>
</dbReference>
<keyword evidence="9" id="KW-1185">Reference proteome</keyword>
<dbReference type="InterPro" id="IPR001584">
    <property type="entry name" value="Integrase_cat-core"/>
</dbReference>
<dbReference type="InterPro" id="IPR041373">
    <property type="entry name" value="RT_RNaseH"/>
</dbReference>
<keyword evidence="1" id="KW-0808">Transferase</keyword>
<feature type="domain" description="Integrase catalytic" evidence="7">
    <location>
        <begin position="174"/>
        <end position="389"/>
    </location>
</feature>
<evidence type="ECO:0000313" key="9">
    <source>
        <dbReference type="Proteomes" id="UP001174677"/>
    </source>
</evidence>
<evidence type="ECO:0000256" key="5">
    <source>
        <dbReference type="ARBA" id="ARBA00022801"/>
    </source>
</evidence>
<dbReference type="Proteomes" id="UP001174677">
    <property type="component" value="Chromosome 1"/>
</dbReference>
<dbReference type="InterPro" id="IPR012337">
    <property type="entry name" value="RNaseH-like_sf"/>
</dbReference>
<dbReference type="InterPro" id="IPR050951">
    <property type="entry name" value="Retrovirus_Pol_polyprotein"/>
</dbReference>